<dbReference type="EMBL" id="BMCG01000001">
    <property type="protein sequence ID" value="GGB97810.1"/>
    <property type="molecule type" value="Genomic_DNA"/>
</dbReference>
<comment type="caution">
    <text evidence="4">The sequence shown here is derived from an EMBL/GenBank/DDBJ whole genome shotgun (WGS) entry which is preliminary data.</text>
</comment>
<protein>
    <submittedName>
        <fullName evidence="4">Type II secretion system protein</fullName>
    </submittedName>
</protein>
<dbReference type="Pfam" id="PF13629">
    <property type="entry name" value="T2SS-T3SS_pil_N"/>
    <property type="match status" value="1"/>
</dbReference>
<dbReference type="PANTHER" id="PTHR30332:SF17">
    <property type="entry name" value="TYPE IV PILIATION SYSTEM PROTEIN DR_0774-RELATED"/>
    <property type="match status" value="1"/>
</dbReference>
<dbReference type="PRINTS" id="PR00811">
    <property type="entry name" value="BCTERIALGSPD"/>
</dbReference>
<name>A0A8J2UJT7_9BURK</name>
<gene>
    <name evidence="4" type="ORF">GCM10007205_03870</name>
</gene>
<evidence type="ECO:0000313" key="5">
    <source>
        <dbReference type="Proteomes" id="UP000620266"/>
    </source>
</evidence>
<feature type="domain" description="Pilus formation protein N-terminal" evidence="3">
    <location>
        <begin position="36"/>
        <end position="109"/>
    </location>
</feature>
<dbReference type="GO" id="GO:0015627">
    <property type="term" value="C:type II protein secretion system complex"/>
    <property type="evidence" value="ECO:0007669"/>
    <property type="project" value="TreeGrafter"/>
</dbReference>
<dbReference type="AlphaFoldDB" id="A0A8J2UJT7"/>
<evidence type="ECO:0000259" key="3">
    <source>
        <dbReference type="Pfam" id="PF13629"/>
    </source>
</evidence>
<evidence type="ECO:0000313" key="4">
    <source>
        <dbReference type="EMBL" id="GGB97810.1"/>
    </source>
</evidence>
<dbReference type="GO" id="GO:0009306">
    <property type="term" value="P:protein secretion"/>
    <property type="evidence" value="ECO:0007669"/>
    <property type="project" value="InterPro"/>
</dbReference>
<dbReference type="Proteomes" id="UP000620266">
    <property type="component" value="Unassembled WGS sequence"/>
</dbReference>
<accession>A0A8J2UJT7</accession>
<keyword evidence="5" id="KW-1185">Reference proteome</keyword>
<dbReference type="PANTHER" id="PTHR30332">
    <property type="entry name" value="PROBABLE GENERAL SECRETION PATHWAY PROTEIN D"/>
    <property type="match status" value="1"/>
</dbReference>
<reference evidence="4" key="1">
    <citation type="journal article" date="2014" name="Int. J. Syst. Evol. Microbiol.">
        <title>Complete genome sequence of Corynebacterium casei LMG S-19264T (=DSM 44701T), isolated from a smear-ripened cheese.</title>
        <authorList>
            <consortium name="US DOE Joint Genome Institute (JGI-PGF)"/>
            <person name="Walter F."/>
            <person name="Albersmeier A."/>
            <person name="Kalinowski J."/>
            <person name="Ruckert C."/>
        </authorList>
    </citation>
    <scope>NUCLEOTIDE SEQUENCE</scope>
    <source>
        <strain evidence="4">CCM 7086</strain>
    </source>
</reference>
<dbReference type="Pfam" id="PF00263">
    <property type="entry name" value="Secretin"/>
    <property type="match status" value="1"/>
</dbReference>
<sequence>MQAVQHHFTEGSTKMKIRQLLAITALLVTLPTLANEHHLTVAVKEQRPLPVPADLERIAVADPDIADVMVIAGNRNRPGSILLTGKSPGSTIVTAWSRNRVETVWQIDVQSQLHGQLPETGADLRISGGNAILRGESPSTISHAGTAAVATASVGSGKVLDAATVRTGGMVQIDVKIVEFSKNVLKEAGFDFLINKGHGAFSFGLLEGNNLVSPNAAGRYNFASPASRAFNLLNRGAINTRVRLLETNGLARVLAQPSLIALSGHTASFLAGGELPIPQAGGLGTTTITYKPFGIGMTVTPTVLSANRIVLKVAPEASDINNQDSIEVNGTLIPAISTRRAETTMELGDGESFIIGGLVSRETRSNANKVPLLGDLPIIGTFFRSMQYSQDEKELTIIVTPHLVRPLAKGVQPALAGEDRERIDTPGNAWGAYLMGVAYPDELPGFSR</sequence>
<comment type="similarity">
    <text evidence="1">Belongs to the bacterial secretin family.</text>
</comment>
<dbReference type="InterPro" id="IPR050810">
    <property type="entry name" value="Bact_Secretion_Sys_Channel"/>
</dbReference>
<feature type="domain" description="Type II/III secretion system secretin-like" evidence="2">
    <location>
        <begin position="244"/>
        <end position="405"/>
    </location>
</feature>
<dbReference type="PRINTS" id="PR01032">
    <property type="entry name" value="PHAGEIV"/>
</dbReference>
<organism evidence="4 5">
    <name type="scientific">Oxalicibacterium flavum</name>
    <dbReference type="NCBI Taxonomy" id="179467"/>
    <lineage>
        <taxon>Bacteria</taxon>
        <taxon>Pseudomonadati</taxon>
        <taxon>Pseudomonadota</taxon>
        <taxon>Betaproteobacteria</taxon>
        <taxon>Burkholderiales</taxon>
        <taxon>Oxalobacteraceae</taxon>
        <taxon>Oxalicibacterium</taxon>
    </lineage>
</organism>
<dbReference type="InterPro" id="IPR001775">
    <property type="entry name" value="GspD/PilQ"/>
</dbReference>
<reference evidence="4" key="2">
    <citation type="submission" date="2020-09" db="EMBL/GenBank/DDBJ databases">
        <authorList>
            <person name="Sun Q."/>
            <person name="Sedlacek I."/>
        </authorList>
    </citation>
    <scope>NUCLEOTIDE SEQUENCE</scope>
    <source>
        <strain evidence="4">CCM 7086</strain>
    </source>
</reference>
<evidence type="ECO:0000259" key="2">
    <source>
        <dbReference type="Pfam" id="PF00263"/>
    </source>
</evidence>
<dbReference type="InterPro" id="IPR032789">
    <property type="entry name" value="T2SS-T3SS_pil_N"/>
</dbReference>
<proteinExistence type="inferred from homology"/>
<evidence type="ECO:0000256" key="1">
    <source>
        <dbReference type="RuleBase" id="RU004003"/>
    </source>
</evidence>
<dbReference type="InterPro" id="IPR004846">
    <property type="entry name" value="T2SS/T3SS_dom"/>
</dbReference>